<sequence length="147" mass="15760">MDPVIQLRMAQPSDAADIAALLTRCDLPPGEAFSPANSFKVALVDGRIVACGAAETLGESVLIRCVAVEPAYRNRGIASRLVECLLMRARSAGARSVYLVTATAPTYFSRWGFLLIAAERAPEDIRVSSAFMRGGQAASHCMRCELN</sequence>
<name>A0ACD3SNX3_9BURK</name>
<organism evidence="1 2">
    <name type="scientific">Imbroritus primus</name>
    <dbReference type="NCBI Taxonomy" id="3058603"/>
    <lineage>
        <taxon>Bacteria</taxon>
        <taxon>Pseudomonadati</taxon>
        <taxon>Pseudomonadota</taxon>
        <taxon>Betaproteobacteria</taxon>
        <taxon>Burkholderiales</taxon>
        <taxon>Burkholderiaceae</taxon>
        <taxon>Imbroritus</taxon>
    </lineage>
</organism>
<dbReference type="Proteomes" id="UP000004277">
    <property type="component" value="Unassembled WGS sequence"/>
</dbReference>
<dbReference type="EMBL" id="AKCV02000017">
    <property type="protein sequence ID" value="TMS57864.1"/>
    <property type="molecule type" value="Genomic_DNA"/>
</dbReference>
<reference evidence="1" key="1">
    <citation type="submission" date="2019-05" db="EMBL/GenBank/DDBJ databases">
        <title>Revised genome assembly of Burkholderiaceae (previously Ralstonia) sp. PBA.</title>
        <authorList>
            <person name="Gan H.M."/>
        </authorList>
    </citation>
    <scope>NUCLEOTIDE SEQUENCE</scope>
    <source>
        <strain evidence="1">PBA</strain>
    </source>
</reference>
<proteinExistence type="predicted"/>
<keyword evidence="2" id="KW-1185">Reference proteome</keyword>
<evidence type="ECO:0000313" key="2">
    <source>
        <dbReference type="Proteomes" id="UP000004277"/>
    </source>
</evidence>
<comment type="caution">
    <text evidence="1">The sequence shown here is derived from an EMBL/GenBank/DDBJ whole genome shotgun (WGS) entry which is preliminary data.</text>
</comment>
<evidence type="ECO:0000313" key="1">
    <source>
        <dbReference type="EMBL" id="TMS57864.1"/>
    </source>
</evidence>
<protein>
    <submittedName>
        <fullName evidence="1">GNAT family N-acetyltransferase</fullName>
    </submittedName>
</protein>
<accession>A0ACD3SNX3</accession>
<gene>
    <name evidence="1" type="ORF">MW7_010350</name>
</gene>